<dbReference type="InterPro" id="IPR034838">
    <property type="entry name" value="CBM20_genethonin_1"/>
</dbReference>
<dbReference type="GO" id="GO:2001069">
    <property type="term" value="F:glycogen binding"/>
    <property type="evidence" value="ECO:0007669"/>
    <property type="project" value="Ensembl"/>
</dbReference>
<dbReference type="CTD" id="8987"/>
<dbReference type="PANTHER" id="PTHR15048:SF0">
    <property type="entry name" value="STARCH-BINDING DOMAIN-CONTAINING PROTEIN 1"/>
    <property type="match status" value="1"/>
</dbReference>
<evidence type="ECO:0000256" key="10">
    <source>
        <dbReference type="SAM" id="MobiDB-lite"/>
    </source>
</evidence>
<comment type="subcellular location">
    <subcellularLocation>
        <location evidence="3">Cell membrane</location>
        <location evidence="3">Sarcolemma</location>
        <location evidence="3">T-tubule</location>
    </subcellularLocation>
    <subcellularLocation>
        <location evidence="1">Endoplasmic reticulum membrane</location>
        <topology evidence="1">Single-pass type III membrane protein</topology>
    </subcellularLocation>
    <subcellularLocation>
        <location evidence="5">Preautophagosomal structure membrane</location>
        <topology evidence="5">Single-pass type III membrane protein</topology>
    </subcellularLocation>
</comment>
<name>A0A2K5PCK2_CEBIM</name>
<dbReference type="Pfam" id="PF00686">
    <property type="entry name" value="CBM_20"/>
    <property type="match status" value="1"/>
</dbReference>
<dbReference type="SUPFAM" id="SSF49452">
    <property type="entry name" value="Starch-binding domain-like"/>
    <property type="match status" value="1"/>
</dbReference>
<dbReference type="InterPro" id="IPR013784">
    <property type="entry name" value="Carb-bd-like_fold"/>
</dbReference>
<dbReference type="GO" id="GO:0034045">
    <property type="term" value="C:phagophore assembly site membrane"/>
    <property type="evidence" value="ECO:0007669"/>
    <property type="project" value="UniProtKB-SubCell"/>
</dbReference>
<dbReference type="SMART" id="SM01065">
    <property type="entry name" value="CBM_2"/>
    <property type="match status" value="1"/>
</dbReference>
<feature type="compositionally biased region" description="Low complexity" evidence="10">
    <location>
        <begin position="45"/>
        <end position="58"/>
    </location>
</feature>
<evidence type="ECO:0000256" key="2">
    <source>
        <dbReference type="ARBA" id="ARBA00022600"/>
    </source>
</evidence>
<dbReference type="Ensembl" id="ENSCCAT00000009400.1">
    <property type="protein sequence ID" value="ENSCCAP00000001365.1"/>
    <property type="gene ID" value="ENSCCAG00000008849.1"/>
</dbReference>
<evidence type="ECO:0000256" key="4">
    <source>
        <dbReference type="ARBA" id="ARBA00053886"/>
    </source>
</evidence>
<keyword evidence="2" id="KW-0321">Glycogen metabolism</keyword>
<evidence type="ECO:0000313" key="12">
    <source>
        <dbReference type="Ensembl" id="ENSCCAP00000001365.1"/>
    </source>
</evidence>
<evidence type="ECO:0000256" key="7">
    <source>
        <dbReference type="ARBA" id="ARBA00073038"/>
    </source>
</evidence>
<evidence type="ECO:0000256" key="6">
    <source>
        <dbReference type="ARBA" id="ARBA00062412"/>
    </source>
</evidence>
<dbReference type="GO" id="GO:0061723">
    <property type="term" value="P:glycophagy"/>
    <property type="evidence" value="ECO:0007669"/>
    <property type="project" value="Ensembl"/>
</dbReference>
<dbReference type="GeneID" id="108293418"/>
<dbReference type="CDD" id="cd05813">
    <property type="entry name" value="CBM20_genethonin_1"/>
    <property type="match status" value="1"/>
</dbReference>
<feature type="domain" description="CBM20" evidence="11">
    <location>
        <begin position="255"/>
        <end position="354"/>
    </location>
</feature>
<dbReference type="AlphaFoldDB" id="A0A2K5PCK2"/>
<dbReference type="GO" id="GO:0048471">
    <property type="term" value="C:perinuclear region of cytoplasm"/>
    <property type="evidence" value="ECO:0007669"/>
    <property type="project" value="Ensembl"/>
</dbReference>
<dbReference type="GO" id="GO:0005789">
    <property type="term" value="C:endoplasmic reticulum membrane"/>
    <property type="evidence" value="ECO:0007669"/>
    <property type="project" value="UniProtKB-SubCell"/>
</dbReference>
<dbReference type="GO" id="GO:0038024">
    <property type="term" value="F:cargo receptor activity"/>
    <property type="evidence" value="ECO:0007669"/>
    <property type="project" value="Ensembl"/>
</dbReference>
<feature type="region of interest" description="Disordered" evidence="10">
    <location>
        <begin position="29"/>
        <end position="79"/>
    </location>
</feature>
<dbReference type="PROSITE" id="PS51166">
    <property type="entry name" value="CBM20"/>
    <property type="match status" value="1"/>
</dbReference>
<evidence type="ECO:0000256" key="1">
    <source>
        <dbReference type="ARBA" id="ARBA00004643"/>
    </source>
</evidence>
<reference evidence="12" key="1">
    <citation type="submission" date="2025-08" db="UniProtKB">
        <authorList>
            <consortium name="Ensembl"/>
        </authorList>
    </citation>
    <scope>IDENTIFICATION</scope>
</reference>
<dbReference type="OMA" id="RADNEDW"/>
<feature type="compositionally biased region" description="Basic and acidic residues" evidence="10">
    <location>
        <begin position="30"/>
        <end position="42"/>
    </location>
</feature>
<evidence type="ECO:0000256" key="3">
    <source>
        <dbReference type="ARBA" id="ARBA00024012"/>
    </source>
</evidence>
<dbReference type="RefSeq" id="XP_017370265.1">
    <property type="nucleotide sequence ID" value="XM_017514776.2"/>
</dbReference>
<feature type="region of interest" description="Disordered" evidence="10">
    <location>
        <begin position="104"/>
        <end position="153"/>
    </location>
</feature>
<dbReference type="InterPro" id="IPR002044">
    <property type="entry name" value="CBM20"/>
</dbReference>
<feature type="compositionally biased region" description="Polar residues" evidence="10">
    <location>
        <begin position="126"/>
        <end position="135"/>
    </location>
</feature>
<dbReference type="KEGG" id="cimi:108293418"/>
<dbReference type="GO" id="GO:0061753">
    <property type="term" value="P:substrate localization to autophagosome"/>
    <property type="evidence" value="ECO:0007669"/>
    <property type="project" value="Ensembl"/>
</dbReference>
<dbReference type="GO" id="GO:2001070">
    <property type="term" value="F:starch binding"/>
    <property type="evidence" value="ECO:0007669"/>
    <property type="project" value="InterPro"/>
</dbReference>
<accession>A0A2K5PCK2</accession>
<dbReference type="GO" id="GO:0007041">
    <property type="term" value="P:lysosomal transport"/>
    <property type="evidence" value="ECO:0007669"/>
    <property type="project" value="Ensembl"/>
</dbReference>
<gene>
    <name evidence="12" type="primary">STBD1</name>
</gene>
<keyword evidence="13" id="KW-1185">Reference proteome</keyword>
<organism evidence="12 13">
    <name type="scientific">Cebus imitator</name>
    <name type="common">Panamanian white-faced capuchin</name>
    <name type="synonym">Cebus capucinus imitator</name>
    <dbReference type="NCBI Taxonomy" id="2715852"/>
    <lineage>
        <taxon>Eukaryota</taxon>
        <taxon>Metazoa</taxon>
        <taxon>Chordata</taxon>
        <taxon>Craniata</taxon>
        <taxon>Vertebrata</taxon>
        <taxon>Euteleostomi</taxon>
        <taxon>Mammalia</taxon>
        <taxon>Eutheria</taxon>
        <taxon>Euarchontoglires</taxon>
        <taxon>Primates</taxon>
        <taxon>Haplorrhini</taxon>
        <taxon>Platyrrhini</taxon>
        <taxon>Cebidae</taxon>
        <taxon>Cebinae</taxon>
        <taxon>Cebus</taxon>
    </lineage>
</organism>
<dbReference type="InterPro" id="IPR013783">
    <property type="entry name" value="Ig-like_fold"/>
</dbReference>
<feature type="compositionally biased region" description="Basic and acidic residues" evidence="10">
    <location>
        <begin position="136"/>
        <end position="145"/>
    </location>
</feature>
<evidence type="ECO:0000256" key="8">
    <source>
        <dbReference type="ARBA" id="ARBA00075794"/>
    </source>
</evidence>
<evidence type="ECO:0000259" key="11">
    <source>
        <dbReference type="PROSITE" id="PS51166"/>
    </source>
</evidence>
<dbReference type="GO" id="GO:0030315">
    <property type="term" value="C:T-tubule"/>
    <property type="evidence" value="ECO:0007669"/>
    <property type="project" value="UniProtKB-SubCell"/>
</dbReference>
<comment type="function">
    <text evidence="4">Acts as a cargo receptor for glycogen. Delivers its cargo to an autophagic pathway called glycophagy, resulting in the transport of glycogen to lysosomes.</text>
</comment>
<keyword evidence="2" id="KW-0119">Carbohydrate metabolism</keyword>
<sequence length="355" mass="38868">MGAVWSALLVGGGLAGALFVWLLRGGSGDTGKDGDAEQEKEAPLGGAAAPGGDPSGSDELSPGPSRQELVTKSEHLQESNGHLISKTKDLGSLQAAACRLQNPSREVCDNSREHVPSGQFPDTDAPATSETGNSRSHSEVSRNESLESPMREWGFQKGRETSAKAATCFAEKLPSSNLLTNRAKEEMSLSHLNSQDQVDHEEWEMVSRHSSWGNVGSLEAPVLSPNQGMDSGRSTLVEARDWQVHRKTEKVAVMPAGSQQVSVRFQVHYITSTDVQFIAITGDHECLGRWNTYIPLYYSKDGFWSHSIFLPADTVVEWKFVLVENGGVTRWEECSNRFLETGHEDKVVHAWWGIH</sequence>
<dbReference type="Proteomes" id="UP000233040">
    <property type="component" value="Unassembled WGS sequence"/>
</dbReference>
<dbReference type="PANTHER" id="PTHR15048">
    <property type="entry name" value="STARCH-BINDING DOMAIN-CONTAINING PROTEIN 1"/>
    <property type="match status" value="1"/>
</dbReference>
<evidence type="ECO:0000313" key="13">
    <source>
        <dbReference type="Proteomes" id="UP000233040"/>
    </source>
</evidence>
<dbReference type="FunFam" id="2.60.40.10:FF:000552">
    <property type="entry name" value="Related to glucoamylase"/>
    <property type="match status" value="1"/>
</dbReference>
<dbReference type="STRING" id="9516.ENSCCAP00000001365"/>
<dbReference type="Gene3D" id="2.60.40.10">
    <property type="entry name" value="Immunoglobulins"/>
    <property type="match status" value="1"/>
</dbReference>
<evidence type="ECO:0000256" key="5">
    <source>
        <dbReference type="ARBA" id="ARBA00060405"/>
    </source>
</evidence>
<dbReference type="GeneTree" id="ENSGT00390000007731"/>
<proteinExistence type="predicted"/>
<evidence type="ECO:0000256" key="9">
    <source>
        <dbReference type="ARBA" id="ARBA00076001"/>
    </source>
</evidence>
<comment type="subunit">
    <text evidence="6">Interacts with the ATG8 family proteins GABARAP and GABARAPL1. Interacts with several glycogen-associated proteins, such as GYS2 (liver glycogen synthase), GDE (glycogen debranching enzyme), GBE1 (glycogen branching enzyme 1) and EPM2A (Laforin).</text>
</comment>
<dbReference type="GO" id="GO:0019899">
    <property type="term" value="F:enzyme binding"/>
    <property type="evidence" value="ECO:0007669"/>
    <property type="project" value="Ensembl"/>
</dbReference>
<reference evidence="12" key="2">
    <citation type="submission" date="2025-09" db="UniProtKB">
        <authorList>
            <consortium name="Ensembl"/>
        </authorList>
    </citation>
    <scope>IDENTIFICATION</scope>
</reference>
<protein>
    <recommendedName>
        <fullName evidence="7">Starch-binding domain-containing protein 1</fullName>
    </recommendedName>
    <alternativeName>
        <fullName evidence="8">Genethonin-1</fullName>
    </alternativeName>
    <alternativeName>
        <fullName evidence="9">Glycophagy cargo receptor stbd1</fullName>
    </alternativeName>
</protein>
<feature type="compositionally biased region" description="Basic and acidic residues" evidence="10">
    <location>
        <begin position="106"/>
        <end position="115"/>
    </location>
</feature>